<dbReference type="EMBL" id="CP142149">
    <property type="protein sequence ID" value="WSE30433.1"/>
    <property type="molecule type" value="Genomic_DNA"/>
</dbReference>
<comment type="similarity">
    <text evidence="1">Belongs to the UPF0311 family.</text>
</comment>
<proteinExistence type="inferred from homology"/>
<evidence type="ECO:0000256" key="1">
    <source>
        <dbReference type="HAMAP-Rule" id="MF_00775"/>
    </source>
</evidence>
<dbReference type="PANTHER" id="PTHR37315:SF1">
    <property type="entry name" value="UPF0311 PROTEIN BLR7842"/>
    <property type="match status" value="1"/>
</dbReference>
<sequence>MLAPLFTLDVRLAAPKTVHNGPHGERRVIDILGGTFTGARLSGEVLPGGADYQLVRPDGVAEIDVRATLRTDQADLVYLTGRGLRHGPAEVLRRLAAGEPVDPDSYYFRECLFFEAGDERTAWLNRVVTVARGARTRSSVKVEVFEVL</sequence>
<reference evidence="2 3" key="1">
    <citation type="journal article" date="2015" name="Int. J. Syst. Evol. Microbiol.">
        <title>Amycolatopsis rhabdoformis sp. nov., an actinomycete isolated from a tropical forest soil.</title>
        <authorList>
            <person name="Souza W.R."/>
            <person name="Silva R.E."/>
            <person name="Goodfellow M."/>
            <person name="Busarakam K."/>
            <person name="Figueiro F.S."/>
            <person name="Ferreira D."/>
            <person name="Rodrigues-Filho E."/>
            <person name="Moraes L.A.B."/>
            <person name="Zucchi T.D."/>
        </authorList>
    </citation>
    <scope>NUCLEOTIDE SEQUENCE [LARGE SCALE GENOMIC DNA]</scope>
    <source>
        <strain evidence="2 3">NCIMB 14900</strain>
    </source>
</reference>
<evidence type="ECO:0000313" key="3">
    <source>
        <dbReference type="Proteomes" id="UP001330812"/>
    </source>
</evidence>
<dbReference type="PANTHER" id="PTHR37315">
    <property type="entry name" value="UPF0311 PROTEIN BLR7842"/>
    <property type="match status" value="1"/>
</dbReference>
<keyword evidence="3" id="KW-1185">Reference proteome</keyword>
<organism evidence="2 3">
    <name type="scientific">Amycolatopsis rhabdoformis</name>
    <dbReference type="NCBI Taxonomy" id="1448059"/>
    <lineage>
        <taxon>Bacteria</taxon>
        <taxon>Bacillati</taxon>
        <taxon>Actinomycetota</taxon>
        <taxon>Actinomycetes</taxon>
        <taxon>Pseudonocardiales</taxon>
        <taxon>Pseudonocardiaceae</taxon>
        <taxon>Amycolatopsis</taxon>
    </lineage>
</organism>
<name>A0ABZ1I7M8_9PSEU</name>
<accession>A0ABZ1I7M8</accession>
<dbReference type="HAMAP" id="MF_00775">
    <property type="entry name" value="UPF0311"/>
    <property type="match status" value="1"/>
</dbReference>
<dbReference type="Pfam" id="PF11578">
    <property type="entry name" value="DUF3237"/>
    <property type="match status" value="1"/>
</dbReference>
<gene>
    <name evidence="2" type="ORF">VSH64_47905</name>
</gene>
<dbReference type="InterPro" id="IPR020915">
    <property type="entry name" value="UPF0311"/>
</dbReference>
<dbReference type="Proteomes" id="UP001330812">
    <property type="component" value="Chromosome"/>
</dbReference>
<dbReference type="Gene3D" id="2.40.160.20">
    <property type="match status" value="1"/>
</dbReference>
<evidence type="ECO:0000313" key="2">
    <source>
        <dbReference type="EMBL" id="WSE30433.1"/>
    </source>
</evidence>
<dbReference type="RefSeq" id="WP_326569378.1">
    <property type="nucleotide sequence ID" value="NZ_CP142149.1"/>
</dbReference>
<protein>
    <recommendedName>
        <fullName evidence="1">UPF0311 protein VSH64_47905</fullName>
    </recommendedName>
</protein>